<keyword evidence="18" id="KW-1185">Reference proteome</keyword>
<name>A0A2M8HF90_9GAMM</name>
<evidence type="ECO:0000256" key="5">
    <source>
        <dbReference type="ARBA" id="ARBA00022553"/>
    </source>
</evidence>
<dbReference type="RefSeq" id="WP_100858065.1">
    <property type="nucleotide sequence ID" value="NZ_PGCP01000001.1"/>
</dbReference>
<evidence type="ECO:0000256" key="10">
    <source>
        <dbReference type="ARBA" id="ARBA00022840"/>
    </source>
</evidence>
<feature type="coiled-coil region" evidence="14">
    <location>
        <begin position="346"/>
        <end position="373"/>
    </location>
</feature>
<organism evidence="17 18">
    <name type="scientific">Aeromonas lusitana</name>
    <dbReference type="NCBI Taxonomy" id="931529"/>
    <lineage>
        <taxon>Bacteria</taxon>
        <taxon>Pseudomonadati</taxon>
        <taxon>Pseudomonadota</taxon>
        <taxon>Gammaproteobacteria</taxon>
        <taxon>Aeromonadales</taxon>
        <taxon>Aeromonadaceae</taxon>
        <taxon>Aeromonas</taxon>
    </lineage>
</organism>
<dbReference type="SUPFAM" id="SSF55890">
    <property type="entry name" value="Sporulation response regulatory protein Spo0B"/>
    <property type="match status" value="1"/>
</dbReference>
<dbReference type="InterPro" id="IPR005467">
    <property type="entry name" value="His_kinase_dom"/>
</dbReference>
<dbReference type="Gene3D" id="3.30.450.20">
    <property type="entry name" value="PAS domain"/>
    <property type="match status" value="2"/>
</dbReference>
<dbReference type="GO" id="GO:0005886">
    <property type="term" value="C:plasma membrane"/>
    <property type="evidence" value="ECO:0007669"/>
    <property type="project" value="UniProtKB-SubCell"/>
</dbReference>
<dbReference type="SUPFAM" id="SSF103190">
    <property type="entry name" value="Sensory domain-like"/>
    <property type="match status" value="1"/>
</dbReference>
<evidence type="ECO:0000256" key="14">
    <source>
        <dbReference type="SAM" id="Coils"/>
    </source>
</evidence>
<evidence type="ECO:0000256" key="8">
    <source>
        <dbReference type="ARBA" id="ARBA00022741"/>
    </source>
</evidence>
<dbReference type="PRINTS" id="PR00344">
    <property type="entry name" value="BCTRLSENSOR"/>
</dbReference>
<dbReference type="SUPFAM" id="SSF55874">
    <property type="entry name" value="ATPase domain of HSP90 chaperone/DNA topoisomerase II/histidine kinase"/>
    <property type="match status" value="1"/>
</dbReference>
<dbReference type="InterPro" id="IPR016120">
    <property type="entry name" value="Sig_transdc_His_kin_SpoOB"/>
</dbReference>
<sequence>MKLRHQLVALSLGLSLLLILILGGLLALFIRHLLENSLQEKGSDLARVLAADNRVVQALQLGKDPGLRDYVQGICKRTDAAYMVVTDEHARRLSHPSPELVGEIFRGEDIWPAIQDLSSYCSKDVGTLGPAIRCFSPVVGADGRAIGAVVVGYLMQTVEGIYLERIALLISAIGAVLGCGLLLAFWLQHLLRRTLLDLEPETIVNRFAQQDLVLEGISEGIIALDGQHRIKMLNSAAFYQLRLPGTGRHALLGQSLAELAPSLLPALSQEGGVHFTVQGEDFVGHWQELSGREPGRMLIFSRPDGTGSLGMQVTHLRQYAEMLRIQTHEFANKLGSLSGLLQLGHVDEAVELIQQENEACQNMLQDLLRAIENKPVAGLILGKFSRARELGVELVLDPGSALGEYPAEVSADLITCLGNLLDNGLRAAWANREHCPPRVLLSIDDFGRRLVIEVEDSGVGVDEALADHLFDYGVSRQTGDHGVGLFLVKKTVARRGGVIEWRRTAEQTTLFGIYLNKNQLV</sequence>
<feature type="domain" description="Histidine kinase" evidence="16">
    <location>
        <begin position="325"/>
        <end position="519"/>
    </location>
</feature>
<dbReference type="PANTHER" id="PTHR44936:SF10">
    <property type="entry name" value="SENSOR PROTEIN RSTB"/>
    <property type="match status" value="1"/>
</dbReference>
<keyword evidence="5" id="KW-0597">Phosphoprotein</keyword>
<dbReference type="EC" id="2.7.13.3" evidence="3"/>
<evidence type="ECO:0000256" key="11">
    <source>
        <dbReference type="ARBA" id="ARBA00022989"/>
    </source>
</evidence>
<dbReference type="InterPro" id="IPR039506">
    <property type="entry name" value="SPOB_a"/>
</dbReference>
<evidence type="ECO:0000256" key="9">
    <source>
        <dbReference type="ARBA" id="ARBA00022777"/>
    </source>
</evidence>
<dbReference type="Pfam" id="PF17203">
    <property type="entry name" value="sCache_3_2"/>
    <property type="match status" value="1"/>
</dbReference>
<keyword evidence="4" id="KW-1003">Cell membrane</keyword>
<reference evidence="17 18" key="1">
    <citation type="submission" date="2017-11" db="EMBL/GenBank/DDBJ databases">
        <title>Draft genome sequence of environmental isolate Aeromonas lusitania sp. nov. MDC 2473.</title>
        <authorList>
            <person name="Colston S.M."/>
            <person name="Navarro A."/>
            <person name="Martinez-Murcia A.J."/>
            <person name="Graf J."/>
        </authorList>
    </citation>
    <scope>NUCLEOTIDE SEQUENCE [LARGE SCALE GENOMIC DNA]</scope>
    <source>
        <strain evidence="17 18">MDC 2473</strain>
    </source>
</reference>
<keyword evidence="14" id="KW-0175">Coiled coil</keyword>
<dbReference type="EMBL" id="PGCP01000001">
    <property type="protein sequence ID" value="PJC95219.1"/>
    <property type="molecule type" value="Genomic_DNA"/>
</dbReference>
<dbReference type="GO" id="GO:0000155">
    <property type="term" value="F:phosphorelay sensor kinase activity"/>
    <property type="evidence" value="ECO:0007669"/>
    <property type="project" value="InterPro"/>
</dbReference>
<evidence type="ECO:0000259" key="16">
    <source>
        <dbReference type="PROSITE" id="PS50109"/>
    </source>
</evidence>
<evidence type="ECO:0000256" key="12">
    <source>
        <dbReference type="ARBA" id="ARBA00023012"/>
    </source>
</evidence>
<protein>
    <recommendedName>
        <fullName evidence="3">histidine kinase</fullName>
        <ecNumber evidence="3">2.7.13.3</ecNumber>
    </recommendedName>
</protein>
<proteinExistence type="predicted"/>
<feature type="transmembrane region" description="Helical" evidence="15">
    <location>
        <begin position="166"/>
        <end position="187"/>
    </location>
</feature>
<keyword evidence="8" id="KW-0547">Nucleotide-binding</keyword>
<comment type="subcellular location">
    <subcellularLocation>
        <location evidence="2">Cell membrane</location>
        <topology evidence="2">Multi-pass membrane protein</topology>
    </subcellularLocation>
</comment>
<dbReference type="Pfam" id="PF14689">
    <property type="entry name" value="SPOB_a"/>
    <property type="match status" value="1"/>
</dbReference>
<dbReference type="PROSITE" id="PS50109">
    <property type="entry name" value="HIS_KIN"/>
    <property type="match status" value="1"/>
</dbReference>
<accession>A0A2M8HF90</accession>
<evidence type="ECO:0000256" key="7">
    <source>
        <dbReference type="ARBA" id="ARBA00022692"/>
    </source>
</evidence>
<evidence type="ECO:0000256" key="2">
    <source>
        <dbReference type="ARBA" id="ARBA00004651"/>
    </source>
</evidence>
<comment type="catalytic activity">
    <reaction evidence="1">
        <text>ATP + protein L-histidine = ADP + protein N-phospho-L-histidine.</text>
        <dbReference type="EC" id="2.7.13.3"/>
    </reaction>
</comment>
<keyword evidence="12" id="KW-0902">Two-component regulatory system</keyword>
<keyword evidence="7 15" id="KW-0812">Transmembrane</keyword>
<dbReference type="InterPro" id="IPR033463">
    <property type="entry name" value="sCache_3"/>
</dbReference>
<gene>
    <name evidence="17" type="ORF">CUC44_00585</name>
</gene>
<dbReference type="InterPro" id="IPR029151">
    <property type="entry name" value="Sensor-like_sf"/>
</dbReference>
<comment type="caution">
    <text evidence="17">The sequence shown here is derived from an EMBL/GenBank/DDBJ whole genome shotgun (WGS) entry which is preliminary data.</text>
</comment>
<dbReference type="InterPro" id="IPR050980">
    <property type="entry name" value="2C_sensor_his_kinase"/>
</dbReference>
<dbReference type="Gene3D" id="1.10.287.130">
    <property type="match status" value="1"/>
</dbReference>
<dbReference type="InterPro" id="IPR003594">
    <property type="entry name" value="HATPase_dom"/>
</dbReference>
<dbReference type="GO" id="GO:0005524">
    <property type="term" value="F:ATP binding"/>
    <property type="evidence" value="ECO:0007669"/>
    <property type="project" value="UniProtKB-KW"/>
</dbReference>
<dbReference type="InterPro" id="IPR036890">
    <property type="entry name" value="HATPase_C_sf"/>
</dbReference>
<dbReference type="InterPro" id="IPR004358">
    <property type="entry name" value="Sig_transdc_His_kin-like_C"/>
</dbReference>
<dbReference type="Gene3D" id="3.30.565.10">
    <property type="entry name" value="Histidine kinase-like ATPase, C-terminal domain"/>
    <property type="match status" value="1"/>
</dbReference>
<evidence type="ECO:0000256" key="4">
    <source>
        <dbReference type="ARBA" id="ARBA00022475"/>
    </source>
</evidence>
<keyword evidence="10" id="KW-0067">ATP-binding</keyword>
<evidence type="ECO:0000256" key="13">
    <source>
        <dbReference type="ARBA" id="ARBA00023136"/>
    </source>
</evidence>
<keyword evidence="6" id="KW-0808">Transferase</keyword>
<dbReference type="OrthoDB" id="9792686at2"/>
<dbReference type="PANTHER" id="PTHR44936">
    <property type="entry name" value="SENSOR PROTEIN CREC"/>
    <property type="match status" value="1"/>
</dbReference>
<evidence type="ECO:0000256" key="1">
    <source>
        <dbReference type="ARBA" id="ARBA00000085"/>
    </source>
</evidence>
<evidence type="ECO:0000256" key="3">
    <source>
        <dbReference type="ARBA" id="ARBA00012438"/>
    </source>
</evidence>
<dbReference type="SMART" id="SM00387">
    <property type="entry name" value="HATPase_c"/>
    <property type="match status" value="1"/>
</dbReference>
<keyword evidence="9 17" id="KW-0418">Kinase</keyword>
<keyword evidence="11 15" id="KW-1133">Transmembrane helix</keyword>
<evidence type="ECO:0000313" key="18">
    <source>
        <dbReference type="Proteomes" id="UP000232060"/>
    </source>
</evidence>
<dbReference type="Pfam" id="PF02518">
    <property type="entry name" value="HATPase_c"/>
    <property type="match status" value="1"/>
</dbReference>
<evidence type="ECO:0000256" key="6">
    <source>
        <dbReference type="ARBA" id="ARBA00022679"/>
    </source>
</evidence>
<evidence type="ECO:0000313" key="17">
    <source>
        <dbReference type="EMBL" id="PJC95219.1"/>
    </source>
</evidence>
<keyword evidence="13 15" id="KW-0472">Membrane</keyword>
<dbReference type="AlphaFoldDB" id="A0A2M8HF90"/>
<evidence type="ECO:0000256" key="15">
    <source>
        <dbReference type="SAM" id="Phobius"/>
    </source>
</evidence>
<dbReference type="Proteomes" id="UP000232060">
    <property type="component" value="Unassembled WGS sequence"/>
</dbReference>